<evidence type="ECO:0000256" key="1">
    <source>
        <dbReference type="SAM" id="MobiDB-lite"/>
    </source>
</evidence>
<protein>
    <submittedName>
        <fullName evidence="2">Uncharacterized protein</fullName>
    </submittedName>
</protein>
<comment type="caution">
    <text evidence="2">The sequence shown here is derived from an EMBL/GenBank/DDBJ whole genome shotgun (WGS) entry which is preliminary data.</text>
</comment>
<accession>A0A1R2BTK3</accession>
<proteinExistence type="predicted"/>
<gene>
    <name evidence="2" type="ORF">SteCoe_19730</name>
</gene>
<feature type="compositionally biased region" description="Basic residues" evidence="1">
    <location>
        <begin position="1"/>
        <end position="12"/>
    </location>
</feature>
<evidence type="ECO:0000313" key="3">
    <source>
        <dbReference type="Proteomes" id="UP000187209"/>
    </source>
</evidence>
<keyword evidence="3" id="KW-1185">Reference proteome</keyword>
<sequence>MQSLKSIKKKANKSFILSPNTENQPQEIIYPSKIPRPSSSKGKNIQKFHLKKKHSLSKLLSAPRRNHHIPLNKIPNAYENLISITSYRSKQLPCSASNSPSFSLFDNPRSSNPRTFSPPSQREDYFSPRIPNSIDNQNQNQTKIITHDKSVGQSTKSLKKIVVEQPKIFIRPKILNSKLFQHVYKEEIISKKVYKDLNDLITYNVKVKTKGKIKRGLCLDLPKSPVPKVVHNINVLTSN</sequence>
<feature type="region of interest" description="Disordered" evidence="1">
    <location>
        <begin position="102"/>
        <end position="124"/>
    </location>
</feature>
<evidence type="ECO:0000313" key="2">
    <source>
        <dbReference type="EMBL" id="OMJ80084.1"/>
    </source>
</evidence>
<feature type="compositionally biased region" description="Polar residues" evidence="1">
    <location>
        <begin position="15"/>
        <end position="26"/>
    </location>
</feature>
<organism evidence="2 3">
    <name type="scientific">Stentor coeruleus</name>
    <dbReference type="NCBI Taxonomy" id="5963"/>
    <lineage>
        <taxon>Eukaryota</taxon>
        <taxon>Sar</taxon>
        <taxon>Alveolata</taxon>
        <taxon>Ciliophora</taxon>
        <taxon>Postciliodesmatophora</taxon>
        <taxon>Heterotrichea</taxon>
        <taxon>Heterotrichida</taxon>
        <taxon>Stentoridae</taxon>
        <taxon>Stentor</taxon>
    </lineage>
</organism>
<feature type="compositionally biased region" description="Polar residues" evidence="1">
    <location>
        <begin position="102"/>
        <end position="120"/>
    </location>
</feature>
<reference evidence="2 3" key="1">
    <citation type="submission" date="2016-11" db="EMBL/GenBank/DDBJ databases">
        <title>The macronuclear genome of Stentor coeruleus: a giant cell with tiny introns.</title>
        <authorList>
            <person name="Slabodnick M."/>
            <person name="Ruby J.G."/>
            <person name="Reiff S.B."/>
            <person name="Swart E.C."/>
            <person name="Gosai S."/>
            <person name="Prabakaran S."/>
            <person name="Witkowska E."/>
            <person name="Larue G.E."/>
            <person name="Fisher S."/>
            <person name="Freeman R.M."/>
            <person name="Gunawardena J."/>
            <person name="Chu W."/>
            <person name="Stover N.A."/>
            <person name="Gregory B.D."/>
            <person name="Nowacki M."/>
            <person name="Derisi J."/>
            <person name="Roy S.W."/>
            <person name="Marshall W.F."/>
            <person name="Sood P."/>
        </authorList>
    </citation>
    <scope>NUCLEOTIDE SEQUENCE [LARGE SCALE GENOMIC DNA]</scope>
    <source>
        <strain evidence="2">WM001</strain>
    </source>
</reference>
<dbReference type="Proteomes" id="UP000187209">
    <property type="component" value="Unassembled WGS sequence"/>
</dbReference>
<name>A0A1R2BTK3_9CILI</name>
<dbReference type="EMBL" id="MPUH01000439">
    <property type="protein sequence ID" value="OMJ80084.1"/>
    <property type="molecule type" value="Genomic_DNA"/>
</dbReference>
<feature type="region of interest" description="Disordered" evidence="1">
    <location>
        <begin position="1"/>
        <end position="44"/>
    </location>
</feature>
<dbReference type="AlphaFoldDB" id="A0A1R2BTK3"/>